<keyword evidence="2" id="KW-0378">Hydrolase</keyword>
<accession>A0A5J6TGH5</accession>
<dbReference type="CDD" id="cd13442">
    <property type="entry name" value="CDI_toxin_Bp1026b-like"/>
    <property type="match status" value="1"/>
</dbReference>
<evidence type="ECO:0000259" key="1">
    <source>
        <dbReference type="Pfam" id="PF18451"/>
    </source>
</evidence>
<name>A0A5J6TGH5_9CAUD</name>
<gene>
    <name evidence="2" type="primary">9</name>
    <name evidence="2" type="ORF">PBI_MALAGASYROSE_9</name>
</gene>
<dbReference type="GeneID" id="80019484"/>
<sequence>MNAAEYRALLDQAIAALEAIVRSVIAREGVPVTDAQRVVVAQQLLRYVQHARNISFAASQQYLRTMEGVNFNLPAEPEQYGLGAPIEVLKRVARVQGVTEENRRDPLVARKSARAITRGLKKHAEQPAREAVQSVAEAANGGAWARVLTGANSCYFCAMMASRGPVYESKHEALTGKGTGVSVRGGVEVYVFHDGCDCIVVFVPNAKRNRDWEGRAEWLRLRGAWEECDDGGELRDDDDDRPTANVFRSWWERQVREEKTARYIPNSIAPTPGEVDRSDVPHVHQHEIDTADRLARRDHEVKFKPATGVGKTADATIDGEVWEFKAPTGASDDAIARNLRAAVKQSPRAVLDLTNSPIDIERAKQLVEHYGQRYNLAEVRVIRGDDVDWRWLP</sequence>
<dbReference type="Proteomes" id="UP000326279">
    <property type="component" value="Segment"/>
</dbReference>
<dbReference type="InterPro" id="IPR040559">
    <property type="entry name" value="CdiA_C"/>
</dbReference>
<dbReference type="GO" id="GO:0006508">
    <property type="term" value="P:proteolysis"/>
    <property type="evidence" value="ECO:0007669"/>
    <property type="project" value="UniProtKB-KW"/>
</dbReference>
<feature type="domain" description="tRNA nuclease CdiA C-terminal" evidence="1">
    <location>
        <begin position="311"/>
        <end position="384"/>
    </location>
</feature>
<dbReference type="InterPro" id="IPR057369">
    <property type="entry name" value="VG15"/>
</dbReference>
<evidence type="ECO:0000313" key="2">
    <source>
        <dbReference type="EMBL" id="QFG08859.1"/>
    </source>
</evidence>
<dbReference type="GO" id="GO:0008233">
    <property type="term" value="F:peptidase activity"/>
    <property type="evidence" value="ECO:0007669"/>
    <property type="project" value="UniProtKB-KW"/>
</dbReference>
<dbReference type="Gene3D" id="3.40.1350.120">
    <property type="match status" value="1"/>
</dbReference>
<reference evidence="2 3" key="1">
    <citation type="submission" date="2019-07" db="EMBL/GenBank/DDBJ databases">
        <authorList>
            <person name="Garlena R.A."/>
            <person name="Russell D.A."/>
            <person name="Pope W.H."/>
            <person name="Jacobs-Sera D."/>
            <person name="Hatfull G.F."/>
        </authorList>
    </citation>
    <scope>NUCLEOTIDE SEQUENCE [LARGE SCALE GENOMIC DNA]</scope>
</reference>
<dbReference type="Pfam" id="PF18451">
    <property type="entry name" value="CdiA_C"/>
    <property type="match status" value="1"/>
</dbReference>
<dbReference type="EMBL" id="MN234170">
    <property type="protein sequence ID" value="QFG08859.1"/>
    <property type="molecule type" value="Genomic_DNA"/>
</dbReference>
<dbReference type="RefSeq" id="YP_010754881.1">
    <property type="nucleotide sequence ID" value="NC_073465.1"/>
</dbReference>
<dbReference type="GO" id="GO:0004549">
    <property type="term" value="F:tRNA-specific ribonuclease activity"/>
    <property type="evidence" value="ECO:0007669"/>
    <property type="project" value="InterPro"/>
</dbReference>
<protein>
    <submittedName>
        <fullName evidence="2">Capsid maturation protease and MuF-like fusion protein</fullName>
    </submittedName>
</protein>
<keyword evidence="3" id="KW-1185">Reference proteome</keyword>
<dbReference type="KEGG" id="vg:80019484"/>
<evidence type="ECO:0000313" key="3">
    <source>
        <dbReference type="Proteomes" id="UP000326279"/>
    </source>
</evidence>
<keyword evidence="2" id="KW-0645">Protease</keyword>
<dbReference type="Pfam" id="PF25310">
    <property type="entry name" value="VG15"/>
    <property type="match status" value="1"/>
</dbReference>
<proteinExistence type="predicted"/>
<organism evidence="2 3">
    <name type="scientific">Mycobacterium phage MalagasyRose</name>
    <dbReference type="NCBI Taxonomy" id="2599870"/>
    <lineage>
        <taxon>Viruses</taxon>
        <taxon>Duplodnaviria</taxon>
        <taxon>Heunggongvirae</taxon>
        <taxon>Uroviricota</taxon>
        <taxon>Caudoviricetes</taxon>
        <taxon>Malagasyrosevirus</taxon>
        <taxon>Malagasyrosevirus malagasyrose</taxon>
    </lineage>
</organism>
<dbReference type="InterPro" id="IPR033806">
    <property type="entry name" value="CDI_toxin_Bp1026b-like"/>
</dbReference>